<proteinExistence type="predicted"/>
<evidence type="ECO:0000313" key="2">
    <source>
        <dbReference type="Proteomes" id="UP000324831"/>
    </source>
</evidence>
<sequence length="267" mass="30034">MSAIKAAAAAAFGTAILGGGGYLIWDSFTHSDIKYLNTDGYGDNTFGKKHAIYLIDPYHHRNKSVWEKSFDRWDIAQRKTPPSPTLSTEFGVGKFEKGYVSKREGNSKVLNLACEDAFKVEDSSLTSQRRTNTWIYCSVFGVEPKLVSSETGQDSVYKDKHGGKTDFKGKLVEVKEGNNYINAEFWKRRDEEFFDSIKLEKASGEKSSDGSIFRILYDKKNQQRGDSDTVKHTCEKAYNKAITGGDASIKFTDEDIKRFCYLVPEGN</sequence>
<name>A0A478FT53_9MOLU</name>
<dbReference type="RefSeq" id="WP_216083341.1">
    <property type="nucleotide sequence ID" value="NZ_CACTIB010000021.1"/>
</dbReference>
<organism evidence="1 2">
    <name type="scientific">Candidatus Mycoplasma haematohominis</name>
    <dbReference type="NCBI Taxonomy" id="1494318"/>
    <lineage>
        <taxon>Bacteria</taxon>
        <taxon>Bacillati</taxon>
        <taxon>Mycoplasmatota</taxon>
        <taxon>Mollicutes</taxon>
        <taxon>Mycoplasmataceae</taxon>
        <taxon>Mycoplasma</taxon>
    </lineage>
</organism>
<reference evidence="1 2" key="1">
    <citation type="submission" date="2019-01" db="EMBL/GenBank/DDBJ databases">
        <title>Draft genome sequences of Candidatus Mycoplasma haemohominis SWG34-3 identified from a patient with pyrexia, anemia and liver dysfunction.</title>
        <authorList>
            <person name="Sekizuka T."/>
            <person name="Hattori N."/>
            <person name="Katano H."/>
            <person name="Takuma T."/>
            <person name="Ito T."/>
            <person name="Arai N."/>
            <person name="Yanai R."/>
            <person name="Ishii S."/>
            <person name="Miura Y."/>
            <person name="Tokunaga T."/>
            <person name="Watanabe H."/>
            <person name="Nomura N."/>
            <person name="Eguchi J."/>
            <person name="Arai T."/>
            <person name="Hasegawa H."/>
            <person name="Nakamaki T."/>
            <person name="Wakita T."/>
            <person name="Niki Y."/>
            <person name="Kuroda M."/>
        </authorList>
    </citation>
    <scope>NUCLEOTIDE SEQUENCE [LARGE SCALE GENOMIC DNA]</scope>
    <source>
        <strain evidence="1">SWG34-3</strain>
    </source>
</reference>
<dbReference type="AlphaFoldDB" id="A0A478FT53"/>
<dbReference type="EMBL" id="BIMN01000003">
    <property type="protein sequence ID" value="GCE63659.1"/>
    <property type="molecule type" value="Genomic_DNA"/>
</dbReference>
<accession>A0A478FT53</accession>
<comment type="caution">
    <text evidence="1">The sequence shown here is derived from an EMBL/GenBank/DDBJ whole genome shotgun (WGS) entry which is preliminary data.</text>
</comment>
<evidence type="ECO:0000313" key="1">
    <source>
        <dbReference type="EMBL" id="GCE63659.1"/>
    </source>
</evidence>
<protein>
    <submittedName>
        <fullName evidence="1">Uncharacterized protein</fullName>
    </submittedName>
</protein>
<dbReference type="Proteomes" id="UP000324831">
    <property type="component" value="Unassembled WGS sequence"/>
</dbReference>
<gene>
    <name evidence="1" type="ORF">MHSWG343_06590</name>
</gene>